<dbReference type="Gene3D" id="3.10.400.10">
    <property type="entry name" value="Sulfate adenylyltransferase"/>
    <property type="match status" value="1"/>
</dbReference>
<dbReference type="AlphaFoldDB" id="A0AAQ3LJF8"/>
<evidence type="ECO:0000313" key="2">
    <source>
        <dbReference type="EMBL" id="WOO43324.1"/>
    </source>
</evidence>
<dbReference type="RefSeq" id="WP_317835872.1">
    <property type="nucleotide sequence ID" value="NZ_CP136920.1"/>
</dbReference>
<protein>
    <submittedName>
        <fullName evidence="2">ASCH domain-containing protein</fullName>
    </submittedName>
</protein>
<sequence>MAKKHRMTFTFDRLIDQIIEGRKTATVESIEDQGYLDEWDTELGIGYVYTVHDSKRRPRCRIKVVKLELCRWEAIPEWLWRGETNSNADEFREDHLDYFDNPRKGFEFVGVEFELVEVLT</sequence>
<evidence type="ECO:0000259" key="1">
    <source>
        <dbReference type="SMART" id="SM01022"/>
    </source>
</evidence>
<keyword evidence="3" id="KW-1185">Reference proteome</keyword>
<organism evidence="2 3">
    <name type="scientific">Rubellicoccus peritrichatus</name>
    <dbReference type="NCBI Taxonomy" id="3080537"/>
    <lineage>
        <taxon>Bacteria</taxon>
        <taxon>Pseudomonadati</taxon>
        <taxon>Verrucomicrobiota</taxon>
        <taxon>Opitutia</taxon>
        <taxon>Puniceicoccales</taxon>
        <taxon>Cerasicoccaceae</taxon>
        <taxon>Rubellicoccus</taxon>
    </lineage>
</organism>
<dbReference type="InterPro" id="IPR007374">
    <property type="entry name" value="ASCH_domain"/>
</dbReference>
<dbReference type="Pfam" id="PF04266">
    <property type="entry name" value="ASCH"/>
    <property type="match status" value="1"/>
</dbReference>
<name>A0AAQ3LJF8_9BACT</name>
<dbReference type="EMBL" id="CP136920">
    <property type="protein sequence ID" value="WOO43324.1"/>
    <property type="molecule type" value="Genomic_DNA"/>
</dbReference>
<dbReference type="KEGG" id="puo:RZN69_09500"/>
<gene>
    <name evidence="2" type="ORF">RZN69_09500</name>
</gene>
<reference evidence="2 3" key="1">
    <citation type="submission" date="2023-10" db="EMBL/GenBank/DDBJ databases">
        <title>Rubellicoccus peritrichatus gen. nov., sp. nov., isolated from an algae of coral reef tank.</title>
        <authorList>
            <person name="Luo J."/>
        </authorList>
    </citation>
    <scope>NUCLEOTIDE SEQUENCE [LARGE SCALE GENOMIC DNA]</scope>
    <source>
        <strain evidence="2 3">CR14</strain>
    </source>
</reference>
<dbReference type="Proteomes" id="UP001304300">
    <property type="component" value="Chromosome"/>
</dbReference>
<accession>A0AAQ3LJF8</accession>
<dbReference type="SUPFAM" id="SSF88697">
    <property type="entry name" value="PUA domain-like"/>
    <property type="match status" value="1"/>
</dbReference>
<dbReference type="InterPro" id="IPR015947">
    <property type="entry name" value="PUA-like_sf"/>
</dbReference>
<proteinExistence type="predicted"/>
<evidence type="ECO:0000313" key="3">
    <source>
        <dbReference type="Proteomes" id="UP001304300"/>
    </source>
</evidence>
<feature type="domain" description="ASCH" evidence="1">
    <location>
        <begin position="7"/>
        <end position="120"/>
    </location>
</feature>
<dbReference type="SMART" id="SM01022">
    <property type="entry name" value="ASCH"/>
    <property type="match status" value="1"/>
</dbReference>